<accession>A0A9E8MYZ6</accession>
<evidence type="ECO:0000313" key="3">
    <source>
        <dbReference type="EMBL" id="WAC03475.1"/>
    </source>
</evidence>
<feature type="signal peptide" evidence="2">
    <location>
        <begin position="1"/>
        <end position="23"/>
    </location>
</feature>
<dbReference type="KEGG" id="lnu:N7U66_08290"/>
<evidence type="ECO:0000256" key="1">
    <source>
        <dbReference type="SAM" id="MobiDB-lite"/>
    </source>
</evidence>
<evidence type="ECO:0000256" key="2">
    <source>
        <dbReference type="SAM" id="SignalP"/>
    </source>
</evidence>
<dbReference type="PROSITE" id="PS51257">
    <property type="entry name" value="PROKAR_LIPOPROTEIN"/>
    <property type="match status" value="1"/>
</dbReference>
<proteinExistence type="predicted"/>
<protein>
    <recommendedName>
        <fullName evidence="5">Collagen-like protein</fullName>
    </recommendedName>
</protein>
<keyword evidence="2" id="KW-0732">Signal</keyword>
<feature type="region of interest" description="Disordered" evidence="1">
    <location>
        <begin position="24"/>
        <end position="44"/>
    </location>
</feature>
<reference evidence="3" key="1">
    <citation type="submission" date="2022-11" db="EMBL/GenBank/DDBJ databases">
        <title>Lacinutrix neustonica HL-RS19T sp. nov., isolated from the surface microlayer sample of brackish Lake Shihwa.</title>
        <authorList>
            <person name="Choi J.Y."/>
            <person name="Hwang C.Y."/>
        </authorList>
    </citation>
    <scope>NUCLEOTIDE SEQUENCE</scope>
    <source>
        <strain evidence="3">HL-RS19</strain>
    </source>
</reference>
<evidence type="ECO:0008006" key="5">
    <source>
        <dbReference type="Google" id="ProtNLM"/>
    </source>
</evidence>
<keyword evidence="4" id="KW-1185">Reference proteome</keyword>
<evidence type="ECO:0000313" key="4">
    <source>
        <dbReference type="Proteomes" id="UP001164705"/>
    </source>
</evidence>
<sequence length="71" mass="7411">MKNLVLKMKYLTLALLVAFSVSCSPEDGEQGPPGEQGIAGTNGTNGNANVTSVLFENQTINNGNTVFALPN</sequence>
<dbReference type="EMBL" id="CP113088">
    <property type="protein sequence ID" value="WAC03475.1"/>
    <property type="molecule type" value="Genomic_DNA"/>
</dbReference>
<feature type="chain" id="PRO_5038543724" description="Collagen-like protein" evidence="2">
    <location>
        <begin position="24"/>
        <end position="71"/>
    </location>
</feature>
<feature type="compositionally biased region" description="Low complexity" evidence="1">
    <location>
        <begin position="30"/>
        <end position="44"/>
    </location>
</feature>
<dbReference type="Gene3D" id="1.20.5.320">
    <property type="entry name" value="6-Phosphogluconate Dehydrogenase, domain 3"/>
    <property type="match status" value="1"/>
</dbReference>
<gene>
    <name evidence="3" type="ORF">N7U66_08290</name>
</gene>
<dbReference type="RefSeq" id="WP_267678059.1">
    <property type="nucleotide sequence ID" value="NZ_CP113088.1"/>
</dbReference>
<dbReference type="AlphaFoldDB" id="A0A9E8MYZ6"/>
<dbReference type="Proteomes" id="UP001164705">
    <property type="component" value="Chromosome"/>
</dbReference>
<name>A0A9E8MYZ6_9FLAO</name>
<organism evidence="3 4">
    <name type="scientific">Lacinutrix neustonica</name>
    <dbReference type="NCBI Taxonomy" id="2980107"/>
    <lineage>
        <taxon>Bacteria</taxon>
        <taxon>Pseudomonadati</taxon>
        <taxon>Bacteroidota</taxon>
        <taxon>Flavobacteriia</taxon>
        <taxon>Flavobacteriales</taxon>
        <taxon>Flavobacteriaceae</taxon>
        <taxon>Lacinutrix</taxon>
    </lineage>
</organism>